<evidence type="ECO:0000259" key="1">
    <source>
        <dbReference type="PROSITE" id="PS50197"/>
    </source>
</evidence>
<accession>A0A8S2NIX6</accession>
<dbReference type="InterPro" id="IPR036372">
    <property type="entry name" value="BEACH_dom_sf"/>
</dbReference>
<dbReference type="Pfam" id="PF02138">
    <property type="entry name" value="Beach"/>
    <property type="match status" value="1"/>
</dbReference>
<evidence type="ECO:0000313" key="2">
    <source>
        <dbReference type="EMBL" id="CAF4002420.1"/>
    </source>
</evidence>
<dbReference type="GO" id="GO:0016020">
    <property type="term" value="C:membrane"/>
    <property type="evidence" value="ECO:0007669"/>
    <property type="project" value="TreeGrafter"/>
</dbReference>
<dbReference type="InterPro" id="IPR000409">
    <property type="entry name" value="BEACH_dom"/>
</dbReference>
<dbReference type="EMBL" id="CAJOBI010004458">
    <property type="protein sequence ID" value="CAF4002420.1"/>
    <property type="molecule type" value="Genomic_DNA"/>
</dbReference>
<dbReference type="Gene3D" id="1.10.1540.10">
    <property type="entry name" value="BEACH domain"/>
    <property type="match status" value="2"/>
</dbReference>
<dbReference type="InterPro" id="IPR050865">
    <property type="entry name" value="BEACH_Domain"/>
</dbReference>
<sequence>RTSLASPKKLIRSANMTQRWQRREISNFEYLMYLNTISEPFTTFYFNLQEGKFDHASRTFHSIPISWQNCQWDSFDVKELIPESFSLPEMFTNCNHYKLGRVEDGIKIDDVV</sequence>
<evidence type="ECO:0000313" key="3">
    <source>
        <dbReference type="Proteomes" id="UP000676336"/>
    </source>
</evidence>
<dbReference type="GO" id="GO:0008104">
    <property type="term" value="P:intracellular protein localization"/>
    <property type="evidence" value="ECO:0007669"/>
    <property type="project" value="TreeGrafter"/>
</dbReference>
<dbReference type="PROSITE" id="PS50197">
    <property type="entry name" value="BEACH"/>
    <property type="match status" value="1"/>
</dbReference>
<dbReference type="GO" id="GO:0005829">
    <property type="term" value="C:cytosol"/>
    <property type="evidence" value="ECO:0007669"/>
    <property type="project" value="TreeGrafter"/>
</dbReference>
<dbReference type="Proteomes" id="UP000676336">
    <property type="component" value="Unassembled WGS sequence"/>
</dbReference>
<dbReference type="PANTHER" id="PTHR13743">
    <property type="entry name" value="BEIGE/BEACH-RELATED"/>
    <property type="match status" value="1"/>
</dbReference>
<feature type="non-terminal residue" evidence="2">
    <location>
        <position position="1"/>
    </location>
</feature>
<reference evidence="2" key="1">
    <citation type="submission" date="2021-02" db="EMBL/GenBank/DDBJ databases">
        <authorList>
            <person name="Nowell W R."/>
        </authorList>
    </citation>
    <scope>NUCLEOTIDE SEQUENCE</scope>
</reference>
<dbReference type="AlphaFoldDB" id="A0A8S2NIX6"/>
<feature type="domain" description="BEACH" evidence="1">
    <location>
        <begin position="1"/>
        <end position="112"/>
    </location>
</feature>
<comment type="caution">
    <text evidence="2">The sequence shown here is derived from an EMBL/GenBank/DDBJ whole genome shotgun (WGS) entry which is preliminary data.</text>
</comment>
<dbReference type="SUPFAM" id="SSF81837">
    <property type="entry name" value="BEACH domain"/>
    <property type="match status" value="1"/>
</dbReference>
<name>A0A8S2NIX6_9BILA</name>
<organism evidence="2 3">
    <name type="scientific">Rotaria magnacalcarata</name>
    <dbReference type="NCBI Taxonomy" id="392030"/>
    <lineage>
        <taxon>Eukaryota</taxon>
        <taxon>Metazoa</taxon>
        <taxon>Spiralia</taxon>
        <taxon>Gnathifera</taxon>
        <taxon>Rotifera</taxon>
        <taxon>Eurotatoria</taxon>
        <taxon>Bdelloidea</taxon>
        <taxon>Philodinida</taxon>
        <taxon>Philodinidae</taxon>
        <taxon>Rotaria</taxon>
    </lineage>
</organism>
<gene>
    <name evidence="2" type="ORF">SMN809_LOCUS12007</name>
</gene>
<dbReference type="PANTHER" id="PTHR13743:SF162">
    <property type="entry name" value="NEUROBEACHIN"/>
    <property type="match status" value="1"/>
</dbReference>
<protein>
    <recommendedName>
        <fullName evidence="1">BEACH domain-containing protein</fullName>
    </recommendedName>
</protein>
<dbReference type="GO" id="GO:0019901">
    <property type="term" value="F:protein kinase binding"/>
    <property type="evidence" value="ECO:0007669"/>
    <property type="project" value="TreeGrafter"/>
</dbReference>
<dbReference type="SMART" id="SM01026">
    <property type="entry name" value="Beach"/>
    <property type="match status" value="1"/>
</dbReference>
<proteinExistence type="predicted"/>